<evidence type="ECO:0000313" key="5">
    <source>
        <dbReference type="EMBL" id="CAF4620180.1"/>
    </source>
</evidence>
<dbReference type="Proteomes" id="UP000676336">
    <property type="component" value="Unassembled WGS sequence"/>
</dbReference>
<gene>
    <name evidence="2" type="ORF">MBJ925_LOCUS34755</name>
    <name evidence="3" type="ORF">MBJ925_LOCUS37022</name>
    <name evidence="5" type="ORF">OVN521_LOCUS45877</name>
    <name evidence="4" type="ORF">SMN809_LOCUS33796</name>
    <name evidence="6" type="ORF">SMN809_LOCUS58045</name>
    <name evidence="1" type="ORF">WKI299_LOCUS22809</name>
</gene>
<dbReference type="AlphaFoldDB" id="A0A816Z7P7"/>
<dbReference type="Proteomes" id="UP000663866">
    <property type="component" value="Unassembled WGS sequence"/>
</dbReference>
<organism evidence="2 7">
    <name type="scientific">Rotaria magnacalcarata</name>
    <dbReference type="NCBI Taxonomy" id="392030"/>
    <lineage>
        <taxon>Eukaryota</taxon>
        <taxon>Metazoa</taxon>
        <taxon>Spiralia</taxon>
        <taxon>Gnathifera</taxon>
        <taxon>Rotifera</taxon>
        <taxon>Eurotatoria</taxon>
        <taxon>Bdelloidea</taxon>
        <taxon>Philodinida</taxon>
        <taxon>Philodinidae</taxon>
        <taxon>Rotaria</taxon>
    </lineage>
</organism>
<comment type="caution">
    <text evidence="2">The sequence shown here is derived from an EMBL/GenBank/DDBJ whole genome shotgun (WGS) entry which is preliminary data.</text>
</comment>
<protein>
    <submittedName>
        <fullName evidence="2">Uncharacterized protein</fullName>
    </submittedName>
</protein>
<dbReference type="EMBL" id="CAJNRE010019140">
    <property type="protein sequence ID" value="CAF2188678.1"/>
    <property type="molecule type" value="Genomic_DNA"/>
</dbReference>
<evidence type="ECO:0000313" key="6">
    <source>
        <dbReference type="EMBL" id="CAF5029644.1"/>
    </source>
</evidence>
<evidence type="ECO:0000313" key="1">
    <source>
        <dbReference type="EMBL" id="CAF2113810.1"/>
    </source>
</evidence>
<evidence type="ECO:0000313" key="2">
    <source>
        <dbReference type="EMBL" id="CAF2188678.1"/>
    </source>
</evidence>
<accession>A0A816Z7P7</accession>
<evidence type="ECO:0000313" key="4">
    <source>
        <dbReference type="EMBL" id="CAF4475527.1"/>
    </source>
</evidence>
<proteinExistence type="predicted"/>
<dbReference type="EMBL" id="CAJNRE010020437">
    <property type="protein sequence ID" value="CAF2233639.1"/>
    <property type="molecule type" value="Genomic_DNA"/>
</dbReference>
<dbReference type="EMBL" id="CAJOBG010077828">
    <property type="protein sequence ID" value="CAF4620180.1"/>
    <property type="molecule type" value="Genomic_DNA"/>
</dbReference>
<dbReference type="Proteomes" id="UP000663824">
    <property type="component" value="Unassembled WGS sequence"/>
</dbReference>
<feature type="non-terminal residue" evidence="2">
    <location>
        <position position="18"/>
    </location>
</feature>
<evidence type="ECO:0000313" key="7">
    <source>
        <dbReference type="Proteomes" id="UP000663824"/>
    </source>
</evidence>
<name>A0A816Z7P7_9BILA</name>
<dbReference type="EMBL" id="CAJOBI010215987">
    <property type="protein sequence ID" value="CAF5029644.1"/>
    <property type="molecule type" value="Genomic_DNA"/>
</dbReference>
<keyword evidence="8" id="KW-1185">Reference proteome</keyword>
<dbReference type="Proteomes" id="UP000663856">
    <property type="component" value="Unassembled WGS sequence"/>
</dbReference>
<dbReference type="EMBL" id="CAJOBI010075286">
    <property type="protein sequence ID" value="CAF4475527.1"/>
    <property type="molecule type" value="Genomic_DNA"/>
</dbReference>
<reference evidence="2" key="1">
    <citation type="submission" date="2021-02" db="EMBL/GenBank/DDBJ databases">
        <authorList>
            <person name="Nowell W R."/>
        </authorList>
    </citation>
    <scope>NUCLEOTIDE SEQUENCE</scope>
</reference>
<dbReference type="EMBL" id="CAJNRF010009793">
    <property type="protein sequence ID" value="CAF2113810.1"/>
    <property type="molecule type" value="Genomic_DNA"/>
</dbReference>
<sequence>MIEEWAALLIVIIHEIAH</sequence>
<evidence type="ECO:0000313" key="8">
    <source>
        <dbReference type="Proteomes" id="UP000663866"/>
    </source>
</evidence>
<evidence type="ECO:0000313" key="3">
    <source>
        <dbReference type="EMBL" id="CAF2233639.1"/>
    </source>
</evidence>